<evidence type="ECO:0000256" key="1">
    <source>
        <dbReference type="SAM" id="SignalP"/>
    </source>
</evidence>
<dbReference type="Proteomes" id="UP001597206">
    <property type="component" value="Unassembled WGS sequence"/>
</dbReference>
<dbReference type="InterPro" id="IPR013424">
    <property type="entry name" value="Ice-binding_C"/>
</dbReference>
<feature type="chain" id="PRO_5045379180" evidence="1">
    <location>
        <begin position="26"/>
        <end position="173"/>
    </location>
</feature>
<name>A0ABW3PBG2_9PROT</name>
<dbReference type="NCBIfam" id="TIGR02595">
    <property type="entry name" value="PEP_CTERM"/>
    <property type="match status" value="1"/>
</dbReference>
<feature type="signal peptide" evidence="1">
    <location>
        <begin position="1"/>
        <end position="25"/>
    </location>
</feature>
<evidence type="ECO:0000313" key="3">
    <source>
        <dbReference type="EMBL" id="MFD1121307.1"/>
    </source>
</evidence>
<sequence>MLNIKKSLAVMAIGSAMLLPMTSSATVTNFGDITNSTSATGNFSTIVIGGFVFDGGDTFNFSLNAADKSNISIDLTQLFGINIGNSYFSLKQGATEISQIALDPLILLKTESYSFNSLVNGNYSLSLIPSNILALNFGGTVSITAIPVPEPETNALMFLGLGIIGMIARRKFV</sequence>
<dbReference type="NCBIfam" id="NF038126">
    <property type="entry name" value="PEP_CTERM_FxDxF"/>
    <property type="match status" value="1"/>
</dbReference>
<comment type="caution">
    <text evidence="3">The sequence shown here is derived from an EMBL/GenBank/DDBJ whole genome shotgun (WGS) entry which is preliminary data.</text>
</comment>
<dbReference type="EMBL" id="JBHTLN010000001">
    <property type="protein sequence ID" value="MFD1121307.1"/>
    <property type="molecule type" value="Genomic_DNA"/>
</dbReference>
<keyword evidence="4" id="KW-1185">Reference proteome</keyword>
<dbReference type="Pfam" id="PF07589">
    <property type="entry name" value="PEP-CTERM"/>
    <property type="match status" value="1"/>
</dbReference>
<organism evidence="3 4">
    <name type="scientific">Methylophilus flavus</name>
    <dbReference type="NCBI Taxonomy" id="640084"/>
    <lineage>
        <taxon>Bacteria</taxon>
        <taxon>Pseudomonadati</taxon>
        <taxon>Pseudomonadota</taxon>
        <taxon>Betaproteobacteria</taxon>
        <taxon>Nitrosomonadales</taxon>
        <taxon>Methylophilaceae</taxon>
        <taxon>Methylophilus</taxon>
    </lineage>
</organism>
<gene>
    <name evidence="3" type="ORF">ACFQ2T_02240</name>
</gene>
<evidence type="ECO:0000313" key="4">
    <source>
        <dbReference type="Proteomes" id="UP001597206"/>
    </source>
</evidence>
<evidence type="ECO:0000259" key="2">
    <source>
        <dbReference type="Pfam" id="PF07589"/>
    </source>
</evidence>
<dbReference type="RefSeq" id="WP_379029904.1">
    <property type="nucleotide sequence ID" value="NZ_JBHTLN010000001.1"/>
</dbReference>
<reference evidence="4" key="1">
    <citation type="journal article" date="2019" name="Int. J. Syst. Evol. Microbiol.">
        <title>The Global Catalogue of Microorganisms (GCM) 10K type strain sequencing project: providing services to taxonomists for standard genome sequencing and annotation.</title>
        <authorList>
            <consortium name="The Broad Institute Genomics Platform"/>
            <consortium name="The Broad Institute Genome Sequencing Center for Infectious Disease"/>
            <person name="Wu L."/>
            <person name="Ma J."/>
        </authorList>
    </citation>
    <scope>NUCLEOTIDE SEQUENCE [LARGE SCALE GENOMIC DNA]</scope>
    <source>
        <strain evidence="4">CCUG 58411</strain>
    </source>
</reference>
<proteinExistence type="predicted"/>
<feature type="domain" description="Ice-binding protein C-terminal" evidence="2">
    <location>
        <begin position="147"/>
        <end position="171"/>
    </location>
</feature>
<protein>
    <submittedName>
        <fullName evidence="3">FxDxF family PEP-CTERM protein</fullName>
    </submittedName>
</protein>
<keyword evidence="1" id="KW-0732">Signal</keyword>
<accession>A0ABW3PBG2</accession>